<dbReference type="EMBL" id="CAJJDM010000014">
    <property type="protein sequence ID" value="CAD8051813.1"/>
    <property type="molecule type" value="Genomic_DNA"/>
</dbReference>
<feature type="chain" id="PRO_5035781001" description="TNFR-Cys domain-containing protein" evidence="1">
    <location>
        <begin position="16"/>
        <end position="587"/>
    </location>
</feature>
<dbReference type="InterPro" id="IPR006212">
    <property type="entry name" value="Furin_repeat"/>
</dbReference>
<dbReference type="Proteomes" id="UP000688137">
    <property type="component" value="Unassembled WGS sequence"/>
</dbReference>
<proteinExistence type="predicted"/>
<protein>
    <recommendedName>
        <fullName evidence="4">TNFR-Cys domain-containing protein</fullName>
    </recommendedName>
</protein>
<sequence>MQLIFLFFLIKVSQSWNPILTSRIIESIDNENIIIQDDYLIIAEGSFSISYQGLQEYRQLHIMFDAKTNKSQSEILIVVNGVRRSVIQLQREFNEFHMQFQHQAPNVMIQIKFDKQTKVEIRNFNIFIEECPKDCKYCLSGQCDLELFERCDKLRYQHQCLEECPEGTIAENNQCVQAKIKEIEQIKSFLQEGLQTMQKFGEEKQVNLNFDNDFNGQLEIVFNCYSKKERNNDQLIKIDLMQNQSRVLYPFLYIYWNLQSYKQCKSKLELECLQVKGMFEIDFLKQHQININSYSKKIDQGGYWEIESLKIYKMEQRSYDCEIQNCNLCSYQNQCQRCVEGFYVYQNKCIKKCPLYTVLNNNSCINLNENQADLDILVKLISPFQDLEQIFGQISFDLQEKISFRYENETTFIGGGLLDQWRRTTFSKQMNLGRHYAIRIMFNISIENSSQDQDSFIYSIDGRTYNVYKNTSFIDHTLNHNKNILNLNLGCKISSNGRCVISNYYFMIMKCSPLCQSCTGPFQQDCKIYQSNIQKFDYKNYQCQDGYYLSDYGCQICTQGCQICQSINKCLKCQDTKEGRFFCKPNL</sequence>
<name>A0A8S1KBB9_PARPR</name>
<reference evidence="2" key="1">
    <citation type="submission" date="2021-01" db="EMBL/GenBank/DDBJ databases">
        <authorList>
            <consortium name="Genoscope - CEA"/>
            <person name="William W."/>
        </authorList>
    </citation>
    <scope>NUCLEOTIDE SEQUENCE</scope>
</reference>
<accession>A0A8S1KBB9</accession>
<organism evidence="2 3">
    <name type="scientific">Paramecium primaurelia</name>
    <dbReference type="NCBI Taxonomy" id="5886"/>
    <lineage>
        <taxon>Eukaryota</taxon>
        <taxon>Sar</taxon>
        <taxon>Alveolata</taxon>
        <taxon>Ciliophora</taxon>
        <taxon>Intramacronucleata</taxon>
        <taxon>Oligohymenophorea</taxon>
        <taxon>Peniculida</taxon>
        <taxon>Parameciidae</taxon>
        <taxon>Paramecium</taxon>
    </lineage>
</organism>
<feature type="signal peptide" evidence="1">
    <location>
        <begin position="1"/>
        <end position="15"/>
    </location>
</feature>
<dbReference type="CDD" id="cd00064">
    <property type="entry name" value="FU"/>
    <property type="match status" value="1"/>
</dbReference>
<dbReference type="PANTHER" id="PTHR15332:SF175">
    <property type="entry name" value="PROPROTEIN CONVERTASE SUBTILISIN_KEXIN TYPE 5-LIKE"/>
    <property type="match status" value="1"/>
</dbReference>
<evidence type="ECO:0000313" key="3">
    <source>
        <dbReference type="Proteomes" id="UP000688137"/>
    </source>
</evidence>
<dbReference type="OMA" id="IIIQDDY"/>
<dbReference type="PANTHER" id="PTHR15332">
    <property type="entry name" value="PROPROTEIN CONVERTASE SUBTILISIN_KEXIN TYPE 5-LIKE"/>
    <property type="match status" value="1"/>
</dbReference>
<evidence type="ECO:0000313" key="2">
    <source>
        <dbReference type="EMBL" id="CAD8051813.1"/>
    </source>
</evidence>
<keyword evidence="3" id="KW-1185">Reference proteome</keyword>
<comment type="caution">
    <text evidence="2">The sequence shown here is derived from an EMBL/GenBank/DDBJ whole genome shotgun (WGS) entry which is preliminary data.</text>
</comment>
<gene>
    <name evidence="2" type="ORF">PPRIM_AZ9-3.1.T0180345</name>
</gene>
<keyword evidence="1" id="KW-0732">Signal</keyword>
<dbReference type="SMART" id="SM00261">
    <property type="entry name" value="FU"/>
    <property type="match status" value="2"/>
</dbReference>
<evidence type="ECO:0000256" key="1">
    <source>
        <dbReference type="SAM" id="SignalP"/>
    </source>
</evidence>
<evidence type="ECO:0008006" key="4">
    <source>
        <dbReference type="Google" id="ProtNLM"/>
    </source>
</evidence>
<dbReference type="AlphaFoldDB" id="A0A8S1KBB9"/>